<dbReference type="KEGG" id="ngr:NAEGRDRAFT_80441"/>
<dbReference type="PROSITE" id="PS50895">
    <property type="entry name" value="SURF1"/>
    <property type="match status" value="1"/>
</dbReference>
<keyword evidence="8" id="KW-1185">Reference proteome</keyword>
<keyword evidence="5" id="KW-0999">Mitochondrion inner membrane</keyword>
<dbReference type="PANTHER" id="PTHR23427:SF2">
    <property type="entry name" value="SURFEIT LOCUS PROTEIN 1"/>
    <property type="match status" value="1"/>
</dbReference>
<feature type="transmembrane region" description="Helical" evidence="5">
    <location>
        <begin position="350"/>
        <end position="370"/>
    </location>
</feature>
<dbReference type="InParanoid" id="D2VLG3"/>
<dbReference type="InterPro" id="IPR045214">
    <property type="entry name" value="Surf1/Surf4"/>
</dbReference>
<sequence>MMRRSLTRVPSVLLNNKRTNNIGLFNIGFKSADYATIRLVDRAEERRKERKEEEDKRRESNKDEYSNNNGGEKKEPFISFTQFLFFGIPAITTFCLGIWQTRRYLWKKDQIILREVTLAQDPIPYNGSEMLKTSPVEEPESSPSLHEKTEENYDPINPAKDEYVHRIVTLEGYFDYSKEIVVGLRKSPLTKRLDLPTTMGEMGYFILTPFVLKDGEVVMVNRGWVPKTVYHHGNPEPQDFEKKMTDPTNTEKITAIIRPGEYLGAGISESYDGKTNKFIAMDLFSIAKYYEMSYIPLLLDQFHHIPNFVYDEKETSEHSLKASEAQPTKYPMLAIPDDYMKFYITPATHVAYMATWYSLCLWIIGTFVYFKRKKRISNF</sequence>
<dbReference type="Pfam" id="PF02104">
    <property type="entry name" value="SURF1"/>
    <property type="match status" value="1"/>
</dbReference>
<keyword evidence="4 5" id="KW-0472">Membrane</keyword>
<keyword evidence="5" id="KW-0496">Mitochondrion</keyword>
<evidence type="ECO:0000256" key="4">
    <source>
        <dbReference type="ARBA" id="ARBA00023136"/>
    </source>
</evidence>
<dbReference type="Proteomes" id="UP000006671">
    <property type="component" value="Unassembled WGS sequence"/>
</dbReference>
<proteinExistence type="inferred from homology"/>
<dbReference type="VEuPathDB" id="AmoebaDB:NAEGRDRAFT_80441"/>
<dbReference type="EMBL" id="GG738880">
    <property type="protein sequence ID" value="EFC42381.1"/>
    <property type="molecule type" value="Genomic_DNA"/>
</dbReference>
<comment type="similarity">
    <text evidence="5">Belongs to the SURF1 family.</text>
</comment>
<dbReference type="OMA" id="HNSSARW"/>
<organism evidence="8">
    <name type="scientific">Naegleria gruberi</name>
    <name type="common">Amoeba</name>
    <dbReference type="NCBI Taxonomy" id="5762"/>
    <lineage>
        <taxon>Eukaryota</taxon>
        <taxon>Discoba</taxon>
        <taxon>Heterolobosea</taxon>
        <taxon>Tetramitia</taxon>
        <taxon>Eutetramitia</taxon>
        <taxon>Vahlkampfiidae</taxon>
        <taxon>Naegleria</taxon>
    </lineage>
</organism>
<dbReference type="STRING" id="5762.D2VLG3"/>
<dbReference type="OrthoDB" id="10040024at2759"/>
<dbReference type="AlphaFoldDB" id="D2VLG3"/>
<feature type="transmembrane region" description="Helical" evidence="5">
    <location>
        <begin position="77"/>
        <end position="99"/>
    </location>
</feature>
<dbReference type="PANTHER" id="PTHR23427">
    <property type="entry name" value="SURFEIT LOCUS PROTEIN"/>
    <property type="match status" value="1"/>
</dbReference>
<evidence type="ECO:0000256" key="3">
    <source>
        <dbReference type="ARBA" id="ARBA00022989"/>
    </source>
</evidence>
<name>D2VLG3_NAEGR</name>
<feature type="region of interest" description="Disordered" evidence="6">
    <location>
        <begin position="128"/>
        <end position="156"/>
    </location>
</feature>
<evidence type="ECO:0000256" key="6">
    <source>
        <dbReference type="SAM" id="MobiDB-lite"/>
    </source>
</evidence>
<accession>D2VLG3</accession>
<dbReference type="GO" id="GO:0005743">
    <property type="term" value="C:mitochondrial inner membrane"/>
    <property type="evidence" value="ECO:0007669"/>
    <property type="project" value="UniProtKB-SubCell"/>
</dbReference>
<keyword evidence="3 5" id="KW-1133">Transmembrane helix</keyword>
<feature type="region of interest" description="Disordered" evidence="6">
    <location>
        <begin position="45"/>
        <end position="71"/>
    </location>
</feature>
<evidence type="ECO:0000256" key="2">
    <source>
        <dbReference type="ARBA" id="ARBA00022692"/>
    </source>
</evidence>
<comment type="function">
    <text evidence="5">Probably involved in the biogenesis of the COX complex.</text>
</comment>
<comment type="subcellular location">
    <subcellularLocation>
        <location evidence="1">Membrane</location>
    </subcellularLocation>
    <subcellularLocation>
        <location evidence="5">Mitochondrion inner membrane</location>
        <topology evidence="5">Multi-pass membrane protein</topology>
    </subcellularLocation>
</comment>
<dbReference type="CDD" id="cd06662">
    <property type="entry name" value="SURF1"/>
    <property type="match status" value="1"/>
</dbReference>
<keyword evidence="2 5" id="KW-0812">Transmembrane</keyword>
<evidence type="ECO:0000313" key="8">
    <source>
        <dbReference type="Proteomes" id="UP000006671"/>
    </source>
</evidence>
<dbReference type="eggNOG" id="KOG1563">
    <property type="taxonomic scope" value="Eukaryota"/>
</dbReference>
<dbReference type="GeneID" id="8851871"/>
<dbReference type="FunCoup" id="D2VLG3">
    <property type="interactions" value="285"/>
</dbReference>
<dbReference type="RefSeq" id="XP_002675125.1">
    <property type="nucleotide sequence ID" value="XM_002675079.1"/>
</dbReference>
<dbReference type="InterPro" id="IPR002994">
    <property type="entry name" value="Surf1/Shy1"/>
</dbReference>
<reference evidence="7 8" key="1">
    <citation type="journal article" date="2010" name="Cell">
        <title>The genome of Naegleria gruberi illuminates early eukaryotic versatility.</title>
        <authorList>
            <person name="Fritz-Laylin L.K."/>
            <person name="Prochnik S.E."/>
            <person name="Ginger M.L."/>
            <person name="Dacks J.B."/>
            <person name="Carpenter M.L."/>
            <person name="Field M.C."/>
            <person name="Kuo A."/>
            <person name="Paredez A."/>
            <person name="Chapman J."/>
            <person name="Pham J."/>
            <person name="Shu S."/>
            <person name="Neupane R."/>
            <person name="Cipriano M."/>
            <person name="Mancuso J."/>
            <person name="Tu H."/>
            <person name="Salamov A."/>
            <person name="Lindquist E."/>
            <person name="Shapiro H."/>
            <person name="Lucas S."/>
            <person name="Grigoriev I.V."/>
            <person name="Cande W.Z."/>
            <person name="Fulton C."/>
            <person name="Rokhsar D.S."/>
            <person name="Dawson S.C."/>
        </authorList>
    </citation>
    <scope>NUCLEOTIDE SEQUENCE [LARGE SCALE GENOMIC DNA]</scope>
    <source>
        <strain evidence="7 8">NEG-M</strain>
    </source>
</reference>
<gene>
    <name evidence="7" type="ORF">NAEGRDRAFT_80441</name>
</gene>
<evidence type="ECO:0000256" key="1">
    <source>
        <dbReference type="ARBA" id="ARBA00004370"/>
    </source>
</evidence>
<evidence type="ECO:0000256" key="5">
    <source>
        <dbReference type="RuleBase" id="RU363076"/>
    </source>
</evidence>
<evidence type="ECO:0000313" key="7">
    <source>
        <dbReference type="EMBL" id="EFC42381.1"/>
    </source>
</evidence>
<protein>
    <recommendedName>
        <fullName evidence="5">SURF1-like protein</fullName>
    </recommendedName>
</protein>